<proteinExistence type="predicted"/>
<evidence type="ECO:0000313" key="2">
    <source>
        <dbReference type="Proteomes" id="UP000002668"/>
    </source>
</evidence>
<dbReference type="VEuPathDB" id="FungiDB:LEMA_uP033040.1"/>
<dbReference type="InParanoid" id="E4ZQF5"/>
<organism evidence="2">
    <name type="scientific">Leptosphaeria maculans (strain JN3 / isolate v23.1.3 / race Av1-4-5-6-7-8)</name>
    <name type="common">Blackleg fungus</name>
    <name type="synonym">Phoma lingam</name>
    <dbReference type="NCBI Taxonomy" id="985895"/>
    <lineage>
        <taxon>Eukaryota</taxon>
        <taxon>Fungi</taxon>
        <taxon>Dikarya</taxon>
        <taxon>Ascomycota</taxon>
        <taxon>Pezizomycotina</taxon>
        <taxon>Dothideomycetes</taxon>
        <taxon>Pleosporomycetidae</taxon>
        <taxon>Pleosporales</taxon>
        <taxon>Pleosporineae</taxon>
        <taxon>Leptosphaeriaceae</taxon>
        <taxon>Plenodomus</taxon>
        <taxon>Plenodomus lingam/Leptosphaeria maculans species complex</taxon>
    </lineage>
</organism>
<evidence type="ECO:0000313" key="1">
    <source>
        <dbReference type="EMBL" id="CBX93630.1"/>
    </source>
</evidence>
<dbReference type="EMBL" id="FP929116">
    <property type="protein sequence ID" value="CBX93630.1"/>
    <property type="molecule type" value="Genomic_DNA"/>
</dbReference>
<dbReference type="Proteomes" id="UP000002668">
    <property type="component" value="Genome"/>
</dbReference>
<gene>
    <name evidence="1" type="ORF">LEMA_uP033040.1</name>
</gene>
<reference evidence="2" key="1">
    <citation type="journal article" date="2011" name="Nat. Commun.">
        <title>Effector diversification within compartments of the Leptosphaeria maculans genome affected by Repeat-Induced Point mutations.</title>
        <authorList>
            <person name="Rouxel T."/>
            <person name="Grandaubert J."/>
            <person name="Hane J.K."/>
            <person name="Hoede C."/>
            <person name="van de Wouw A.P."/>
            <person name="Couloux A."/>
            <person name="Dominguez V."/>
            <person name="Anthouard V."/>
            <person name="Bally P."/>
            <person name="Bourras S."/>
            <person name="Cozijnsen A.J."/>
            <person name="Ciuffetti L.M."/>
            <person name="Degrave A."/>
            <person name="Dilmaghani A."/>
            <person name="Duret L."/>
            <person name="Fudal I."/>
            <person name="Goodwin S.B."/>
            <person name="Gout L."/>
            <person name="Glaser N."/>
            <person name="Linglin J."/>
            <person name="Kema G.H.J."/>
            <person name="Lapalu N."/>
            <person name="Lawrence C.B."/>
            <person name="May K."/>
            <person name="Meyer M."/>
            <person name="Ollivier B."/>
            <person name="Poulain J."/>
            <person name="Schoch C.L."/>
            <person name="Simon A."/>
            <person name="Spatafora J.W."/>
            <person name="Stachowiak A."/>
            <person name="Turgeon B.G."/>
            <person name="Tyler B.M."/>
            <person name="Vincent D."/>
            <person name="Weissenbach J."/>
            <person name="Amselem J."/>
            <person name="Quesneville H."/>
            <person name="Oliver R.P."/>
            <person name="Wincker P."/>
            <person name="Balesdent M.-H."/>
            <person name="Howlett B.J."/>
        </authorList>
    </citation>
    <scope>NUCLEOTIDE SEQUENCE [LARGE SCALE GENOMIC DNA]</scope>
    <source>
        <strain evidence="2">JN3 / isolate v23.1.3 / race Av1-4-5-6-7-8</strain>
    </source>
</reference>
<dbReference type="HOGENOM" id="CLU_3224722_0_0_1"/>
<dbReference type="AlphaFoldDB" id="E4ZQF5"/>
<sequence>MCAVYDAAIMCFLHLETFKNHYILSLTQKLSSALLSMGIWGIRK</sequence>
<name>E4ZQF5_LEPMJ</name>
<keyword evidence="2" id="KW-1185">Reference proteome</keyword>
<protein>
    <submittedName>
        <fullName evidence="1">Predicted protein</fullName>
    </submittedName>
</protein>
<accession>E4ZQF5</accession>